<dbReference type="PANTHER" id="PTHR32071">
    <property type="entry name" value="TRANSCRIPTIONAL REGULATORY PROTEIN"/>
    <property type="match status" value="1"/>
</dbReference>
<dbReference type="EMBL" id="SRYD01000064">
    <property type="protein sequence ID" value="TGY70122.1"/>
    <property type="molecule type" value="Genomic_DNA"/>
</dbReference>
<evidence type="ECO:0000256" key="3">
    <source>
        <dbReference type="PROSITE-ProRule" id="PRU00169"/>
    </source>
</evidence>
<dbReference type="RefSeq" id="WP_135993833.1">
    <property type="nucleotide sequence ID" value="NZ_SRYD01000064.1"/>
</dbReference>
<dbReference type="PROSITE" id="PS50110">
    <property type="entry name" value="RESPONSE_REGULATORY"/>
    <property type="match status" value="1"/>
</dbReference>
<dbReference type="AlphaFoldDB" id="A0A4S2FMC9"/>
<keyword evidence="1" id="KW-0547">Nucleotide-binding</keyword>
<evidence type="ECO:0000313" key="6">
    <source>
        <dbReference type="EMBL" id="TGY70122.1"/>
    </source>
</evidence>
<dbReference type="SMART" id="SM00382">
    <property type="entry name" value="AAA"/>
    <property type="match status" value="1"/>
</dbReference>
<dbReference type="SUPFAM" id="SSF52172">
    <property type="entry name" value="CheY-like"/>
    <property type="match status" value="1"/>
</dbReference>
<dbReference type="GO" id="GO:0005524">
    <property type="term" value="F:ATP binding"/>
    <property type="evidence" value="ECO:0007669"/>
    <property type="project" value="UniProtKB-KW"/>
</dbReference>
<dbReference type="SUPFAM" id="SSF46689">
    <property type="entry name" value="Homeodomain-like"/>
    <property type="match status" value="1"/>
</dbReference>
<dbReference type="PROSITE" id="PS50045">
    <property type="entry name" value="SIGMA54_INTERACT_4"/>
    <property type="match status" value="1"/>
</dbReference>
<sequence length="424" mass="46914">MNKVLIVDASESDRRLMAGLLVKSGYEPIAVETMEAAKDEVAKLPPGAVIVADASPRDSSAKELINWQKAEGFTFPVIAIVNNLNGPDLLDVMKGGGAVDVVQRAGIDKQLVETVGKYAKPENIVIQLDNALIPRRSNSFREIGKAIGRVATTNANCIIFGESGMGKEQIARQIYLQSSRTQKPLKVLEAGGAPFVGKHDPESDRSEIYNRIEGYFQEVKGGTLIIKNIQLLTFETQSVLLHILEQEHPDVRIISTANGNLLKMVADGSFRDNLFYMLRQTSISVPSLRESTDDIADIADYLLQRYAQKKQRPKQHLDASAIKALKLHPWPGNVRELKDTVLFAAFHAKEVAITAEDIRFDDATPDNAEDLTHRNPRTEKENIIKAFNRAGTWRGAAKLLGVSEKTLIQLRKKHHINPDGEIEA</sequence>
<evidence type="ECO:0000259" key="4">
    <source>
        <dbReference type="PROSITE" id="PS50045"/>
    </source>
</evidence>
<dbReference type="GO" id="GO:0000160">
    <property type="term" value="P:phosphorelay signal transduction system"/>
    <property type="evidence" value="ECO:0007669"/>
    <property type="project" value="InterPro"/>
</dbReference>
<gene>
    <name evidence="6" type="ORF">E5333_13150</name>
</gene>
<feature type="domain" description="Sigma-54 factor interaction" evidence="4">
    <location>
        <begin position="133"/>
        <end position="346"/>
    </location>
</feature>
<evidence type="ECO:0000256" key="2">
    <source>
        <dbReference type="ARBA" id="ARBA00022840"/>
    </source>
</evidence>
<evidence type="ECO:0000256" key="1">
    <source>
        <dbReference type="ARBA" id="ARBA00022741"/>
    </source>
</evidence>
<dbReference type="CDD" id="cd00009">
    <property type="entry name" value="AAA"/>
    <property type="match status" value="1"/>
</dbReference>
<organism evidence="6 7">
    <name type="scientific">Muribaculum intestinale</name>
    <dbReference type="NCBI Taxonomy" id="1796646"/>
    <lineage>
        <taxon>Bacteria</taxon>
        <taxon>Pseudomonadati</taxon>
        <taxon>Bacteroidota</taxon>
        <taxon>Bacteroidia</taxon>
        <taxon>Bacteroidales</taxon>
        <taxon>Muribaculaceae</taxon>
        <taxon>Muribaculum</taxon>
    </lineage>
</organism>
<dbReference type="Pfam" id="PF14532">
    <property type="entry name" value="Sigma54_activ_2"/>
    <property type="match status" value="1"/>
</dbReference>
<keyword evidence="2" id="KW-0067">ATP-binding</keyword>
<dbReference type="InterPro" id="IPR002078">
    <property type="entry name" value="Sigma_54_int"/>
</dbReference>
<accession>A0A4S2FMC9</accession>
<evidence type="ECO:0000259" key="5">
    <source>
        <dbReference type="PROSITE" id="PS50110"/>
    </source>
</evidence>
<dbReference type="Pfam" id="PF25601">
    <property type="entry name" value="AAA_lid_14"/>
    <property type="match status" value="1"/>
</dbReference>
<evidence type="ECO:0000313" key="7">
    <source>
        <dbReference type="Proteomes" id="UP000306630"/>
    </source>
</evidence>
<dbReference type="InterPro" id="IPR001789">
    <property type="entry name" value="Sig_transdc_resp-reg_receiver"/>
</dbReference>
<comment type="caution">
    <text evidence="3">Lacks conserved residue(s) required for the propagation of feature annotation.</text>
</comment>
<dbReference type="Gene3D" id="3.40.50.2300">
    <property type="match status" value="1"/>
</dbReference>
<dbReference type="GO" id="GO:0006355">
    <property type="term" value="P:regulation of DNA-templated transcription"/>
    <property type="evidence" value="ECO:0007669"/>
    <property type="project" value="InterPro"/>
</dbReference>
<dbReference type="Proteomes" id="UP000306630">
    <property type="component" value="Unassembled WGS sequence"/>
</dbReference>
<feature type="domain" description="Response regulatory" evidence="5">
    <location>
        <begin position="3"/>
        <end position="119"/>
    </location>
</feature>
<dbReference type="InterPro" id="IPR003593">
    <property type="entry name" value="AAA+_ATPase"/>
</dbReference>
<name>A0A4S2FMC9_9BACT</name>
<protein>
    <submittedName>
        <fullName evidence="6">Sigma-54-dependent Fis family transcriptional regulator</fullName>
    </submittedName>
</protein>
<comment type="caution">
    <text evidence="6">The sequence shown here is derived from an EMBL/GenBank/DDBJ whole genome shotgun (WGS) entry which is preliminary data.</text>
</comment>
<dbReference type="InterPro" id="IPR011006">
    <property type="entry name" value="CheY-like_superfamily"/>
</dbReference>
<dbReference type="InterPro" id="IPR009057">
    <property type="entry name" value="Homeodomain-like_sf"/>
</dbReference>
<dbReference type="InterPro" id="IPR058031">
    <property type="entry name" value="AAA_lid_NorR"/>
</dbReference>
<dbReference type="Gene3D" id="1.10.8.60">
    <property type="match status" value="1"/>
</dbReference>
<dbReference type="InterPro" id="IPR027417">
    <property type="entry name" value="P-loop_NTPase"/>
</dbReference>
<dbReference type="Gene3D" id="3.40.50.300">
    <property type="entry name" value="P-loop containing nucleotide triphosphate hydrolases"/>
    <property type="match status" value="1"/>
</dbReference>
<proteinExistence type="predicted"/>
<reference evidence="6 7" key="1">
    <citation type="submission" date="2019-04" db="EMBL/GenBank/DDBJ databases">
        <title>Microbes associate with the intestines of laboratory mice.</title>
        <authorList>
            <person name="Navarre W."/>
            <person name="Wong E."/>
            <person name="Huang K."/>
            <person name="Tropini C."/>
            <person name="Ng K."/>
            <person name="Yu B."/>
        </authorList>
    </citation>
    <scope>NUCLEOTIDE SEQUENCE [LARGE SCALE GENOMIC DNA]</scope>
    <source>
        <strain evidence="6 7">NM06_A21</strain>
    </source>
</reference>
<dbReference type="SUPFAM" id="SSF52540">
    <property type="entry name" value="P-loop containing nucleoside triphosphate hydrolases"/>
    <property type="match status" value="1"/>
</dbReference>